<evidence type="ECO:0000313" key="3">
    <source>
        <dbReference type="EMBL" id="SER48592.1"/>
    </source>
</evidence>
<keyword evidence="1" id="KW-0227">DNA damage</keyword>
<dbReference type="RefSeq" id="WP_177170000.1">
    <property type="nucleotide sequence ID" value="NZ_FOGZ01000001.1"/>
</dbReference>
<dbReference type="GO" id="GO:0003824">
    <property type="term" value="F:catalytic activity"/>
    <property type="evidence" value="ECO:0007669"/>
    <property type="project" value="InterPro"/>
</dbReference>
<dbReference type="Proteomes" id="UP000198815">
    <property type="component" value="Unassembled WGS sequence"/>
</dbReference>
<dbReference type="AlphaFoldDB" id="A0A1H9PK52"/>
<dbReference type="Gene3D" id="1.10.10.10">
    <property type="entry name" value="Winged helix-like DNA-binding domain superfamily/Winged helix DNA-binding domain"/>
    <property type="match status" value="1"/>
</dbReference>
<dbReference type="InterPro" id="IPR036217">
    <property type="entry name" value="MethylDNA_cys_MeTrfase_DNAb"/>
</dbReference>
<keyword evidence="4" id="KW-1185">Reference proteome</keyword>
<feature type="domain" description="Methylated-DNA-[protein]-cysteine S-methyltransferase DNA binding" evidence="2">
    <location>
        <begin position="13"/>
        <end position="69"/>
    </location>
</feature>
<evidence type="ECO:0000313" key="4">
    <source>
        <dbReference type="Proteomes" id="UP000198815"/>
    </source>
</evidence>
<dbReference type="InterPro" id="IPR052520">
    <property type="entry name" value="ATL_DNA_repair"/>
</dbReference>
<dbReference type="CDD" id="cd06445">
    <property type="entry name" value="ATase"/>
    <property type="match status" value="1"/>
</dbReference>
<name>A0A1H9PK52_9ACTN</name>
<accession>A0A1H9PK52</accession>
<keyword evidence="3" id="KW-0238">DNA-binding</keyword>
<proteinExistence type="predicted"/>
<dbReference type="EMBL" id="FOGZ01000001">
    <property type="protein sequence ID" value="SER48592.1"/>
    <property type="molecule type" value="Genomic_DNA"/>
</dbReference>
<dbReference type="PANTHER" id="PTHR42942">
    <property type="entry name" value="6-O-METHYLGUANINE DNA METHYLTRANSFERASE"/>
    <property type="match status" value="1"/>
</dbReference>
<dbReference type="InterPro" id="IPR014048">
    <property type="entry name" value="MethylDNA_cys_MeTrfase_DNA-bd"/>
</dbReference>
<sequence>MPPRTERDRLIGEVLLAVSLVPAGRVVSYSDVSELVGAHPRQVGQIMAHWAHDVPWWRVTDVRRGLGPVSEARPHWRAEGIGIAADGSRCRFADHHAELAQWADAFDRAHGELPRS</sequence>
<dbReference type="InterPro" id="IPR036388">
    <property type="entry name" value="WH-like_DNA-bd_sf"/>
</dbReference>
<organism evidence="3 4">
    <name type="scientific">Propionibacterium cyclohexanicum</name>
    <dbReference type="NCBI Taxonomy" id="64702"/>
    <lineage>
        <taxon>Bacteria</taxon>
        <taxon>Bacillati</taxon>
        <taxon>Actinomycetota</taxon>
        <taxon>Actinomycetes</taxon>
        <taxon>Propionibacteriales</taxon>
        <taxon>Propionibacteriaceae</taxon>
        <taxon>Propionibacterium</taxon>
    </lineage>
</organism>
<protein>
    <submittedName>
        <fullName evidence="3">Alkylated DNA nucleotide flippase Atl1, participates in nucleotide excision repair, Ada-like DNA-binding domain</fullName>
    </submittedName>
</protein>
<evidence type="ECO:0000259" key="2">
    <source>
        <dbReference type="Pfam" id="PF01035"/>
    </source>
</evidence>
<dbReference type="GO" id="GO:0006281">
    <property type="term" value="P:DNA repair"/>
    <property type="evidence" value="ECO:0007669"/>
    <property type="project" value="InterPro"/>
</dbReference>
<evidence type="ECO:0000256" key="1">
    <source>
        <dbReference type="ARBA" id="ARBA00022763"/>
    </source>
</evidence>
<gene>
    <name evidence="3" type="ORF">SAMN05443377_101102</name>
</gene>
<dbReference type="STRING" id="64702.SAMN05443377_101102"/>
<reference evidence="4" key="1">
    <citation type="submission" date="2016-10" db="EMBL/GenBank/DDBJ databases">
        <authorList>
            <person name="Varghese N."/>
            <person name="Submissions S."/>
        </authorList>
    </citation>
    <scope>NUCLEOTIDE SEQUENCE [LARGE SCALE GENOMIC DNA]</scope>
    <source>
        <strain evidence="4">DSM 16859</strain>
    </source>
</reference>
<dbReference type="PANTHER" id="PTHR42942:SF1">
    <property type="entry name" value="ALKYLTRANSFERASE-LIKE PROTEIN 1"/>
    <property type="match status" value="1"/>
</dbReference>
<dbReference type="GO" id="GO:0003677">
    <property type="term" value="F:DNA binding"/>
    <property type="evidence" value="ECO:0007669"/>
    <property type="project" value="UniProtKB-KW"/>
</dbReference>
<dbReference type="SUPFAM" id="SSF46767">
    <property type="entry name" value="Methylated DNA-protein cysteine methyltransferase, C-terminal domain"/>
    <property type="match status" value="1"/>
</dbReference>
<dbReference type="Pfam" id="PF01035">
    <property type="entry name" value="DNA_binding_1"/>
    <property type="match status" value="1"/>
</dbReference>